<reference evidence="2 3" key="1">
    <citation type="submission" date="2023-05" db="EMBL/GenBank/DDBJ databases">
        <title>Flavobacterium sedimenti sp. nov., isolated from the sediment.</title>
        <authorList>
            <person name="Wu N."/>
        </authorList>
    </citation>
    <scope>NUCLEOTIDE SEQUENCE [LARGE SCALE GENOMIC DNA]</scope>
    <source>
        <strain evidence="2 3">YZ-48</strain>
    </source>
</reference>
<gene>
    <name evidence="2" type="ORF">QHT84_10850</name>
</gene>
<organism evidence="2 3">
    <name type="scientific">Flavobacterium sedimenticola</name>
    <dbReference type="NCBI Taxonomy" id="3043286"/>
    <lineage>
        <taxon>Bacteria</taxon>
        <taxon>Pseudomonadati</taxon>
        <taxon>Bacteroidota</taxon>
        <taxon>Flavobacteriia</taxon>
        <taxon>Flavobacteriales</taxon>
        <taxon>Flavobacteriaceae</taxon>
        <taxon>Flavobacterium</taxon>
    </lineage>
</organism>
<accession>A0ABT6XS82</accession>
<feature type="transmembrane region" description="Helical" evidence="1">
    <location>
        <begin position="67"/>
        <end position="84"/>
    </location>
</feature>
<dbReference type="RefSeq" id="WP_283239588.1">
    <property type="nucleotide sequence ID" value="NZ_JASGBP010000007.1"/>
</dbReference>
<feature type="transmembrane region" description="Helical" evidence="1">
    <location>
        <begin position="30"/>
        <end position="47"/>
    </location>
</feature>
<protein>
    <recommendedName>
        <fullName evidence="4">DoxX family protein</fullName>
    </recommendedName>
</protein>
<keyword evidence="1" id="KW-1133">Transmembrane helix</keyword>
<keyword evidence="3" id="KW-1185">Reference proteome</keyword>
<feature type="transmembrane region" description="Helical" evidence="1">
    <location>
        <begin position="90"/>
        <end position="109"/>
    </location>
</feature>
<proteinExistence type="predicted"/>
<keyword evidence="1" id="KW-0472">Membrane</keyword>
<dbReference type="PANTHER" id="PTHR36974">
    <property type="entry name" value="MEMBRANE PROTEIN-RELATED"/>
    <property type="match status" value="1"/>
</dbReference>
<sequence>MKPLFVLLAVTLASLFIVKFFTQEYNFHLAAKIGMSAMLFFTAMGHFIYSKGMAMMIPPVIPGKTEIVYATGVLEIILGIFLLIPKFSVTTGWIIILFFILILPANVYAAMSHINYQRATFDGQGINYLWFRIPLQILFIVWVYISAIKVSYETI</sequence>
<evidence type="ECO:0000256" key="1">
    <source>
        <dbReference type="SAM" id="Phobius"/>
    </source>
</evidence>
<evidence type="ECO:0000313" key="2">
    <source>
        <dbReference type="EMBL" id="MDI9257911.1"/>
    </source>
</evidence>
<dbReference type="EMBL" id="JASGBP010000007">
    <property type="protein sequence ID" value="MDI9257911.1"/>
    <property type="molecule type" value="Genomic_DNA"/>
</dbReference>
<evidence type="ECO:0008006" key="4">
    <source>
        <dbReference type="Google" id="ProtNLM"/>
    </source>
</evidence>
<feature type="transmembrane region" description="Helical" evidence="1">
    <location>
        <begin position="129"/>
        <end position="152"/>
    </location>
</feature>
<keyword evidence="1" id="KW-0812">Transmembrane</keyword>
<dbReference type="Proteomes" id="UP001230035">
    <property type="component" value="Unassembled WGS sequence"/>
</dbReference>
<dbReference type="PANTHER" id="PTHR36974:SF1">
    <property type="entry name" value="DOXX FAMILY MEMBRANE PROTEIN"/>
    <property type="match status" value="1"/>
</dbReference>
<name>A0ABT6XS82_9FLAO</name>
<comment type="caution">
    <text evidence="2">The sequence shown here is derived from an EMBL/GenBank/DDBJ whole genome shotgun (WGS) entry which is preliminary data.</text>
</comment>
<evidence type="ECO:0000313" key="3">
    <source>
        <dbReference type="Proteomes" id="UP001230035"/>
    </source>
</evidence>